<organism evidence="1 2">
    <name type="scientific">Massilia aurea</name>
    <dbReference type="NCBI Taxonomy" id="373040"/>
    <lineage>
        <taxon>Bacteria</taxon>
        <taxon>Pseudomonadati</taxon>
        <taxon>Pseudomonadota</taxon>
        <taxon>Betaproteobacteria</taxon>
        <taxon>Burkholderiales</taxon>
        <taxon>Oxalobacteraceae</taxon>
        <taxon>Telluria group</taxon>
        <taxon>Massilia</taxon>
    </lineage>
</organism>
<sequence length="277" mass="29420">MRHFFRSHWKVILAMLLAIVLATLTVETRSDATPLAARLQAHARALVPDAPSSPMQYVDTSLRRYGYVLHRQRIDSDSDSINHAAHSIEATLASVTPGAMPERTFVIGARVGPGGDVGAAAVLELARAVKDLRPAPGTEIRFVFFMEAGESGAEDTGAGNFIAFIGTPDGAQRVRQAFAALRSDPQLMHHGLATSAHVMGLTLSRSDNSDDDGDGSPATTTLLITGSDFLGYPYFYTAPLNADETDEAQQPGEFDGLARVVAGLTRTLSAMAGVVQA</sequence>
<reference evidence="1 2" key="1">
    <citation type="submission" date="2020-08" db="EMBL/GenBank/DDBJ databases">
        <title>The Agave Microbiome: Exploring the role of microbial communities in plant adaptations to desert environments.</title>
        <authorList>
            <person name="Partida-Martinez L.P."/>
        </authorList>
    </citation>
    <scope>NUCLEOTIDE SEQUENCE [LARGE SCALE GENOMIC DNA]</scope>
    <source>
        <strain evidence="1 2">AT3.2</strain>
    </source>
</reference>
<dbReference type="EMBL" id="JACHBX010000003">
    <property type="protein sequence ID" value="MBB6135018.1"/>
    <property type="molecule type" value="Genomic_DNA"/>
</dbReference>
<keyword evidence="2" id="KW-1185">Reference proteome</keyword>
<comment type="caution">
    <text evidence="1">The sequence shown here is derived from an EMBL/GenBank/DDBJ whole genome shotgun (WGS) entry which is preliminary data.</text>
</comment>
<evidence type="ECO:0000313" key="1">
    <source>
        <dbReference type="EMBL" id="MBB6135018.1"/>
    </source>
</evidence>
<name>A0A7W9X249_9BURK</name>
<dbReference type="AlphaFoldDB" id="A0A7W9X249"/>
<proteinExistence type="predicted"/>
<gene>
    <name evidence="1" type="ORF">HD842_003176</name>
</gene>
<dbReference type="Gene3D" id="3.40.630.10">
    <property type="entry name" value="Zn peptidases"/>
    <property type="match status" value="1"/>
</dbReference>
<dbReference type="Proteomes" id="UP000540787">
    <property type="component" value="Unassembled WGS sequence"/>
</dbReference>
<evidence type="ECO:0008006" key="3">
    <source>
        <dbReference type="Google" id="ProtNLM"/>
    </source>
</evidence>
<evidence type="ECO:0000313" key="2">
    <source>
        <dbReference type="Proteomes" id="UP000540787"/>
    </source>
</evidence>
<protein>
    <recommendedName>
        <fullName evidence="3">Peptidase M28 domain-containing protein</fullName>
    </recommendedName>
</protein>
<accession>A0A7W9X249</accession>